<organism evidence="1 2">
    <name type="scientific">Sphingobacterium thalpophilum</name>
    <dbReference type="NCBI Taxonomy" id="259"/>
    <lineage>
        <taxon>Bacteria</taxon>
        <taxon>Pseudomonadati</taxon>
        <taxon>Bacteroidota</taxon>
        <taxon>Sphingobacteriia</taxon>
        <taxon>Sphingobacteriales</taxon>
        <taxon>Sphingobacteriaceae</taxon>
        <taxon>Sphingobacterium</taxon>
    </lineage>
</organism>
<sequence length="71" mass="8314">MKKDGLKKGGLKQSRLNYLYRKVREADFTIDPGLREIDVFPYQSFNEIPVGPRYYVGQLMKAGFNVQMKIR</sequence>
<name>A0ACD5C4U8_9SPHI</name>
<accession>A0ACD5C4U8</accession>
<protein>
    <submittedName>
        <fullName evidence="1">Uncharacterized protein</fullName>
    </submittedName>
</protein>
<proteinExistence type="predicted"/>
<gene>
    <name evidence="1" type="ORF">AACH28_04690</name>
</gene>
<reference evidence="1" key="1">
    <citation type="submission" date="2024-04" db="EMBL/GenBank/DDBJ databases">
        <title>Complete genome sequence of Sphingobacterium thalpophiium BAA-1094.</title>
        <authorList>
            <person name="Adaikpoh B.I."/>
        </authorList>
    </citation>
    <scope>NUCLEOTIDE SEQUENCE</scope>
    <source>
        <strain evidence="1">BAA-1094</strain>
    </source>
</reference>
<keyword evidence="2" id="KW-1185">Reference proteome</keyword>
<evidence type="ECO:0000313" key="1">
    <source>
        <dbReference type="EMBL" id="WZN56831.1"/>
    </source>
</evidence>
<evidence type="ECO:0000313" key="2">
    <source>
        <dbReference type="Proteomes" id="UP001485301"/>
    </source>
</evidence>
<dbReference type="Proteomes" id="UP001485301">
    <property type="component" value="Chromosome"/>
</dbReference>
<dbReference type="EMBL" id="CP151087">
    <property type="protein sequence ID" value="WZN56831.1"/>
    <property type="molecule type" value="Genomic_DNA"/>
</dbReference>